<dbReference type="SUPFAM" id="SSF143120">
    <property type="entry name" value="YefM-like"/>
    <property type="match status" value="1"/>
</dbReference>
<evidence type="ECO:0000313" key="3">
    <source>
        <dbReference type="Proteomes" id="UP000295388"/>
    </source>
</evidence>
<proteinExistence type="inferred from homology"/>
<sequence length="89" mass="9626">MSESYSLADGPAELEALVARAADAHERVDLTEDDTTVAVIISLTDYQELQDAVDQADIAEAEAVKAADGPWIPHEEVVAMLERDDSEQV</sequence>
<accession>A0A4R6KQM5</accession>
<protein>
    <submittedName>
        <fullName evidence="2">Antitoxin Phd_YefM of type II toxin-antitoxin system</fullName>
    </submittedName>
</protein>
<dbReference type="InterPro" id="IPR036165">
    <property type="entry name" value="YefM-like_sf"/>
</dbReference>
<organism evidence="2 3">
    <name type="scientific">Kribbella caucasensis</name>
    <dbReference type="NCBI Taxonomy" id="2512215"/>
    <lineage>
        <taxon>Bacteria</taxon>
        <taxon>Bacillati</taxon>
        <taxon>Actinomycetota</taxon>
        <taxon>Actinomycetes</taxon>
        <taxon>Propionibacteriales</taxon>
        <taxon>Kribbellaceae</taxon>
        <taxon>Kribbella</taxon>
    </lineage>
</organism>
<dbReference type="AlphaFoldDB" id="A0A4R6KQM5"/>
<evidence type="ECO:0000313" key="2">
    <source>
        <dbReference type="EMBL" id="TDO52680.1"/>
    </source>
</evidence>
<comment type="similarity">
    <text evidence="1">Belongs to the phD/YefM antitoxin family.</text>
</comment>
<gene>
    <name evidence="2" type="ORF">EV643_102522</name>
</gene>
<dbReference type="EMBL" id="SNWQ01000002">
    <property type="protein sequence ID" value="TDO52680.1"/>
    <property type="molecule type" value="Genomic_DNA"/>
</dbReference>
<reference evidence="2 3" key="1">
    <citation type="submission" date="2019-03" db="EMBL/GenBank/DDBJ databases">
        <title>Genomic Encyclopedia of Type Strains, Phase III (KMG-III): the genomes of soil and plant-associated and newly described type strains.</title>
        <authorList>
            <person name="Whitman W."/>
        </authorList>
    </citation>
    <scope>NUCLEOTIDE SEQUENCE [LARGE SCALE GENOMIC DNA]</scope>
    <source>
        <strain evidence="2 3">VKM Ac-2527</strain>
    </source>
</reference>
<dbReference type="Gene3D" id="3.40.1620.10">
    <property type="entry name" value="YefM-like domain"/>
    <property type="match status" value="1"/>
</dbReference>
<evidence type="ECO:0000256" key="1">
    <source>
        <dbReference type="ARBA" id="ARBA00009981"/>
    </source>
</evidence>
<dbReference type="RefSeq" id="WP_133799070.1">
    <property type="nucleotide sequence ID" value="NZ_SNWQ01000002.1"/>
</dbReference>
<dbReference type="OrthoDB" id="488160at2"/>
<comment type="caution">
    <text evidence="2">The sequence shown here is derived from an EMBL/GenBank/DDBJ whole genome shotgun (WGS) entry which is preliminary data.</text>
</comment>
<name>A0A4R6KQM5_9ACTN</name>
<dbReference type="Proteomes" id="UP000295388">
    <property type="component" value="Unassembled WGS sequence"/>
</dbReference>
<keyword evidence="3" id="KW-1185">Reference proteome</keyword>